<evidence type="ECO:0000313" key="2">
    <source>
        <dbReference type="Proteomes" id="UP000584670"/>
    </source>
</evidence>
<reference evidence="1 2" key="1">
    <citation type="submission" date="2020-08" db="EMBL/GenBank/DDBJ databases">
        <title>Streptomyces sp. PSKA01 genome sequencing and assembly.</title>
        <authorList>
            <person name="Mandal S."/>
            <person name="Maiti P.K."/>
            <person name="Das P."/>
        </authorList>
    </citation>
    <scope>NUCLEOTIDE SEQUENCE [LARGE SCALE GENOMIC DNA]</scope>
    <source>
        <strain evidence="1 2">PSKA01</strain>
    </source>
</reference>
<gene>
    <name evidence="1" type="ORF">H4N64_03980</name>
</gene>
<dbReference type="SUPFAM" id="SSF140453">
    <property type="entry name" value="EsxAB dimer-like"/>
    <property type="match status" value="1"/>
</dbReference>
<comment type="caution">
    <text evidence="1">The sequence shown here is derived from an EMBL/GenBank/DDBJ whole genome shotgun (WGS) entry which is preliminary data.</text>
</comment>
<dbReference type="AlphaFoldDB" id="A0A7X1M7L8"/>
<accession>A0A7X1M7L8</accession>
<evidence type="ECO:0000313" key="1">
    <source>
        <dbReference type="EMBL" id="MBC2900771.1"/>
    </source>
</evidence>
<name>A0A7X1M7L8_9ACTN</name>
<evidence type="ECO:0008006" key="3">
    <source>
        <dbReference type="Google" id="ProtNLM"/>
    </source>
</evidence>
<organism evidence="1 2">
    <name type="scientific">Streptomyces cupreus</name>
    <dbReference type="NCBI Taxonomy" id="2759956"/>
    <lineage>
        <taxon>Bacteria</taxon>
        <taxon>Bacillati</taxon>
        <taxon>Actinomycetota</taxon>
        <taxon>Actinomycetes</taxon>
        <taxon>Kitasatosporales</taxon>
        <taxon>Streptomycetaceae</taxon>
        <taxon>Streptomyces</taxon>
    </lineage>
</organism>
<dbReference type="Proteomes" id="UP000584670">
    <property type="component" value="Unassembled WGS sequence"/>
</dbReference>
<proteinExistence type="predicted"/>
<dbReference type="InterPro" id="IPR036689">
    <property type="entry name" value="ESAT-6-like_sf"/>
</dbReference>
<sequence>MGDRIQADLDLIKDCSDALFGIHKEFDKHGNPADGYGDDLGSDTLRDAFDDFSDTWKKNRKELMKDIENLAKFTSNAAKSYDGLDHDLANALRDAKKNGKKSKK</sequence>
<protein>
    <recommendedName>
        <fullName evidence="3">Excreted virulence factor EspC (Type VII ESX diderm)</fullName>
    </recommendedName>
</protein>
<keyword evidence="2" id="KW-1185">Reference proteome</keyword>
<dbReference type="RefSeq" id="WP_186280681.1">
    <property type="nucleotide sequence ID" value="NZ_JACMSF010000003.1"/>
</dbReference>
<dbReference type="EMBL" id="JACMSF010000003">
    <property type="protein sequence ID" value="MBC2900771.1"/>
    <property type="molecule type" value="Genomic_DNA"/>
</dbReference>